<evidence type="ECO:0000256" key="1">
    <source>
        <dbReference type="SAM" id="Phobius"/>
    </source>
</evidence>
<keyword evidence="1" id="KW-0812">Transmembrane</keyword>
<proteinExistence type="predicted"/>
<sequence>MVTNLPDSRRIDVPPALAVGGIAALVIVALVALVGWISGLLGSEEPPSAAPDASDLTAGTCAADLPQPTWVPDGVTGAAVECPEAISGRIGYLASTDHIGTWVVYSLSGDANAEALPGSAPETWKRADTDGGGIHPAASIVFVAYPGADEISEELHGANVTVDSVDLEDGPKARLTRVDNNGYGPVRLEWTDDDGSYLLLTVVGRTPAGRAGPTVDELIRMASSVAPQG</sequence>
<feature type="transmembrane region" description="Helical" evidence="1">
    <location>
        <begin position="16"/>
        <end position="37"/>
    </location>
</feature>
<keyword evidence="1" id="KW-1133">Transmembrane helix</keyword>
<comment type="caution">
    <text evidence="2">The sequence shown here is derived from an EMBL/GenBank/DDBJ whole genome shotgun (WGS) entry which is preliminary data.</text>
</comment>
<protein>
    <submittedName>
        <fullName evidence="2">Uncharacterized protein</fullName>
    </submittedName>
</protein>
<dbReference type="RefSeq" id="WP_236087662.1">
    <property type="nucleotide sequence ID" value="NZ_JAKGSG010000011.1"/>
</dbReference>
<name>A0AA41QD41_9MICO</name>
<reference evidence="2" key="1">
    <citation type="submission" date="2022-01" db="EMBL/GenBank/DDBJ databases">
        <title>Antribacter sp. nov., isolated from Guizhou of China.</title>
        <authorList>
            <person name="Chengliang C."/>
            <person name="Ya Z."/>
        </authorList>
    </citation>
    <scope>NUCLEOTIDE SEQUENCE</scope>
    <source>
        <strain evidence="2">KLBMP 9083</strain>
    </source>
</reference>
<accession>A0AA41QD41</accession>
<evidence type="ECO:0000313" key="2">
    <source>
        <dbReference type="EMBL" id="MCF4119949.1"/>
    </source>
</evidence>
<gene>
    <name evidence="2" type="ORF">L1785_03055</name>
</gene>
<keyword evidence="3" id="KW-1185">Reference proteome</keyword>
<evidence type="ECO:0000313" key="3">
    <source>
        <dbReference type="Proteomes" id="UP001165405"/>
    </source>
</evidence>
<dbReference type="EMBL" id="JAKGSG010000011">
    <property type="protein sequence ID" value="MCF4119949.1"/>
    <property type="molecule type" value="Genomic_DNA"/>
</dbReference>
<dbReference type="AlphaFoldDB" id="A0AA41QD41"/>
<organism evidence="2 3">
    <name type="scientific">Antribacter soli</name>
    <dbReference type="NCBI Taxonomy" id="2910976"/>
    <lineage>
        <taxon>Bacteria</taxon>
        <taxon>Bacillati</taxon>
        <taxon>Actinomycetota</taxon>
        <taxon>Actinomycetes</taxon>
        <taxon>Micrococcales</taxon>
        <taxon>Promicromonosporaceae</taxon>
        <taxon>Antribacter</taxon>
    </lineage>
</organism>
<dbReference type="Proteomes" id="UP001165405">
    <property type="component" value="Unassembled WGS sequence"/>
</dbReference>
<keyword evidence="1" id="KW-0472">Membrane</keyword>